<dbReference type="EMBL" id="CM042036">
    <property type="protein sequence ID" value="KAI3744938.1"/>
    <property type="molecule type" value="Genomic_DNA"/>
</dbReference>
<reference evidence="1 2" key="2">
    <citation type="journal article" date="2022" name="Mol. Ecol. Resour.">
        <title>The genomes of chicory, endive, great burdock and yacon provide insights into Asteraceae paleo-polyploidization history and plant inulin production.</title>
        <authorList>
            <person name="Fan W."/>
            <person name="Wang S."/>
            <person name="Wang H."/>
            <person name="Wang A."/>
            <person name="Jiang F."/>
            <person name="Liu H."/>
            <person name="Zhao H."/>
            <person name="Xu D."/>
            <person name="Zhang Y."/>
        </authorList>
    </citation>
    <scope>NUCLEOTIDE SEQUENCE [LARGE SCALE GENOMIC DNA]</scope>
    <source>
        <strain evidence="2">cv. Yunnan</strain>
        <tissue evidence="1">Leaves</tissue>
    </source>
</reference>
<protein>
    <submittedName>
        <fullName evidence="1">Uncharacterized protein</fullName>
    </submittedName>
</protein>
<evidence type="ECO:0000313" key="1">
    <source>
        <dbReference type="EMBL" id="KAI3744938.1"/>
    </source>
</evidence>
<proteinExistence type="predicted"/>
<reference evidence="2" key="1">
    <citation type="journal article" date="2022" name="Mol. Ecol. Resour.">
        <title>The genomes of chicory, endive, great burdock and yacon provide insights into Asteraceae palaeo-polyploidization history and plant inulin production.</title>
        <authorList>
            <person name="Fan W."/>
            <person name="Wang S."/>
            <person name="Wang H."/>
            <person name="Wang A."/>
            <person name="Jiang F."/>
            <person name="Liu H."/>
            <person name="Zhao H."/>
            <person name="Xu D."/>
            <person name="Zhang Y."/>
        </authorList>
    </citation>
    <scope>NUCLEOTIDE SEQUENCE [LARGE SCALE GENOMIC DNA]</scope>
    <source>
        <strain evidence="2">cv. Yunnan</strain>
    </source>
</reference>
<dbReference type="Proteomes" id="UP001056120">
    <property type="component" value="Linkage Group LG19"/>
</dbReference>
<gene>
    <name evidence="1" type="ORF">L1987_58036</name>
</gene>
<keyword evidence="2" id="KW-1185">Reference proteome</keyword>
<accession>A0ACB9DE60</accession>
<comment type="caution">
    <text evidence="1">The sequence shown here is derived from an EMBL/GenBank/DDBJ whole genome shotgun (WGS) entry which is preliminary data.</text>
</comment>
<evidence type="ECO:0000313" key="2">
    <source>
        <dbReference type="Proteomes" id="UP001056120"/>
    </source>
</evidence>
<organism evidence="1 2">
    <name type="scientific">Smallanthus sonchifolius</name>
    <dbReference type="NCBI Taxonomy" id="185202"/>
    <lineage>
        <taxon>Eukaryota</taxon>
        <taxon>Viridiplantae</taxon>
        <taxon>Streptophyta</taxon>
        <taxon>Embryophyta</taxon>
        <taxon>Tracheophyta</taxon>
        <taxon>Spermatophyta</taxon>
        <taxon>Magnoliopsida</taxon>
        <taxon>eudicotyledons</taxon>
        <taxon>Gunneridae</taxon>
        <taxon>Pentapetalae</taxon>
        <taxon>asterids</taxon>
        <taxon>campanulids</taxon>
        <taxon>Asterales</taxon>
        <taxon>Asteraceae</taxon>
        <taxon>Asteroideae</taxon>
        <taxon>Heliantheae alliance</taxon>
        <taxon>Millerieae</taxon>
        <taxon>Smallanthus</taxon>
    </lineage>
</organism>
<sequence length="242" mass="26925">MVLITHIPPPSPQPSPLHTHVPTPLASPVPDPSPSVPRVKTLILEVRRLQETVTKQDEVIENLKTDLRECKDEVKHLRLEVGGLHTQLDVQQTQQKTIYQQQQEFKALSDLVEKIKASIIKSSQQETPSAAQGETTSAGVPSSPAFVSNTQFALIIFTGQVTKTKDSVEVKTEETGYDLPSVSERRANRERGKGIESSVDMVILDEEEIGSDHELNALLDEIDNYGFNDDYPEILAKEDLHE</sequence>
<name>A0ACB9DE60_9ASTR</name>